<protein>
    <submittedName>
        <fullName evidence="1">Extracellular solute-binding protein</fullName>
    </submittedName>
</protein>
<proteinExistence type="predicted"/>
<dbReference type="InterPro" id="IPR006059">
    <property type="entry name" value="SBP"/>
</dbReference>
<accession>A0ABX8SJP7</accession>
<dbReference type="InterPro" id="IPR050490">
    <property type="entry name" value="Bact_solute-bd_prot1"/>
</dbReference>
<keyword evidence="2" id="KW-1185">Reference proteome</keyword>
<organism evidence="1 2">
    <name type="scientific">Tessaracoccus palaemonis</name>
    <dbReference type="NCBI Taxonomy" id="2829499"/>
    <lineage>
        <taxon>Bacteria</taxon>
        <taxon>Bacillati</taxon>
        <taxon>Actinomycetota</taxon>
        <taxon>Actinomycetes</taxon>
        <taxon>Propionibacteriales</taxon>
        <taxon>Propionibacteriaceae</taxon>
        <taxon>Tessaracoccus</taxon>
    </lineage>
</organism>
<dbReference type="PANTHER" id="PTHR43649">
    <property type="entry name" value="ARABINOSE-BINDING PROTEIN-RELATED"/>
    <property type="match status" value="1"/>
</dbReference>
<dbReference type="Pfam" id="PF01547">
    <property type="entry name" value="SBP_bac_1"/>
    <property type="match status" value="1"/>
</dbReference>
<dbReference type="PANTHER" id="PTHR43649:SF14">
    <property type="entry name" value="BLR3389 PROTEIN"/>
    <property type="match status" value="1"/>
</dbReference>
<name>A0ABX8SJP7_9ACTN</name>
<evidence type="ECO:0000313" key="1">
    <source>
        <dbReference type="EMBL" id="QXT62358.1"/>
    </source>
</evidence>
<dbReference type="Proteomes" id="UP000824504">
    <property type="component" value="Chromosome"/>
</dbReference>
<gene>
    <name evidence="1" type="ORF">KDB89_11445</name>
</gene>
<sequence length="452" mass="47772">MVLLRYKVLAFRETFREHQLEVSMKKQILGLCAAAAIALSACGGSASDTSTTDGASGDVTLTWWHNSNNEPGKSVYDQVAKDFEAAHPGVTVEVTAMAHEDMLTRLEAAWQSGDAPDVYMERGGGELADKVDAGLVKDITESASDEIAKLGGNVSGWQVDGQTYALPFSMGVVGFWYNTDMFAEAGITEAPKTWDEMYDAIDKLKAAGIAPISVGAGDKWPAAHYWYYFALRACDSAVLDDAVKTLDFSDQCFVTAGEQLEKLVAAEPFNAGFLNTPAQTGPTSASGLLATGKVAMELAGHWEPGVMQGLTEDGKGLGDATGWFAFPSFDGQAGDPTSALGGGDAWASPADAPDEATELIKYLLSDEVQKTFAENDMGLPTNPSASQYVTDPALADLLEVRDNAARVQLYFDTAFGTSVGGAMNDAIALMFAGQASPQDIVDATQQAADAEK</sequence>
<dbReference type="EMBL" id="CP079216">
    <property type="protein sequence ID" value="QXT62358.1"/>
    <property type="molecule type" value="Genomic_DNA"/>
</dbReference>
<evidence type="ECO:0000313" key="2">
    <source>
        <dbReference type="Proteomes" id="UP000824504"/>
    </source>
</evidence>
<reference evidence="1 2" key="1">
    <citation type="submission" date="2021-07" db="EMBL/GenBank/DDBJ databases">
        <title>complete genome sequencing of Tessaracoccus sp.J1M15.</title>
        <authorList>
            <person name="Bae J.-W."/>
            <person name="Kim D.-y."/>
        </authorList>
    </citation>
    <scope>NUCLEOTIDE SEQUENCE [LARGE SCALE GENOMIC DNA]</scope>
    <source>
        <strain evidence="1 2">J1M15</strain>
    </source>
</reference>